<gene>
    <name evidence="2" type="ORF">FBZ89_109212</name>
</gene>
<comment type="caution">
    <text evidence="2">The sequence shown here is derived from an EMBL/GenBank/DDBJ whole genome shotgun (WGS) entry which is preliminary data.</text>
</comment>
<dbReference type="SMART" id="SM00530">
    <property type="entry name" value="HTH_XRE"/>
    <property type="match status" value="1"/>
</dbReference>
<dbReference type="SUPFAM" id="SSF47413">
    <property type="entry name" value="lambda repressor-like DNA-binding domains"/>
    <property type="match status" value="1"/>
</dbReference>
<dbReference type="CDD" id="cd00093">
    <property type="entry name" value="HTH_XRE"/>
    <property type="match status" value="1"/>
</dbReference>
<dbReference type="AlphaFoldDB" id="A0A560FB40"/>
<accession>A0A560FB40</accession>
<dbReference type="PROSITE" id="PS50943">
    <property type="entry name" value="HTH_CROC1"/>
    <property type="match status" value="1"/>
</dbReference>
<organism evidence="2 3">
    <name type="scientific">Nitrospirillum amazonense</name>
    <dbReference type="NCBI Taxonomy" id="28077"/>
    <lineage>
        <taxon>Bacteria</taxon>
        <taxon>Pseudomonadati</taxon>
        <taxon>Pseudomonadota</taxon>
        <taxon>Alphaproteobacteria</taxon>
        <taxon>Rhodospirillales</taxon>
        <taxon>Azospirillaceae</taxon>
        <taxon>Nitrospirillum</taxon>
    </lineage>
</organism>
<dbReference type="InterPro" id="IPR010982">
    <property type="entry name" value="Lambda_DNA-bd_dom_sf"/>
</dbReference>
<evidence type="ECO:0000259" key="1">
    <source>
        <dbReference type="PROSITE" id="PS50943"/>
    </source>
</evidence>
<dbReference type="InterPro" id="IPR001387">
    <property type="entry name" value="Cro/C1-type_HTH"/>
</dbReference>
<reference evidence="2 3" key="1">
    <citation type="submission" date="2019-06" db="EMBL/GenBank/DDBJ databases">
        <title>Genomic Encyclopedia of Type Strains, Phase IV (KMG-V): Genome sequencing to study the core and pangenomes of soil and plant-associated prokaryotes.</title>
        <authorList>
            <person name="Whitman W."/>
        </authorList>
    </citation>
    <scope>NUCLEOTIDE SEQUENCE [LARGE SCALE GENOMIC DNA]</scope>
    <source>
        <strain evidence="2 3">BR 11880</strain>
    </source>
</reference>
<evidence type="ECO:0000313" key="2">
    <source>
        <dbReference type="EMBL" id="TWB18826.1"/>
    </source>
</evidence>
<dbReference type="Proteomes" id="UP000319859">
    <property type="component" value="Unassembled WGS sequence"/>
</dbReference>
<name>A0A560FB40_9PROT</name>
<dbReference type="EMBL" id="VITN01000009">
    <property type="protein sequence ID" value="TWB18826.1"/>
    <property type="molecule type" value="Genomic_DNA"/>
</dbReference>
<dbReference type="Gene3D" id="1.10.260.40">
    <property type="entry name" value="lambda repressor-like DNA-binding domains"/>
    <property type="match status" value="1"/>
</dbReference>
<evidence type="ECO:0000313" key="3">
    <source>
        <dbReference type="Proteomes" id="UP000319859"/>
    </source>
</evidence>
<sequence>MYIMHFAASKLPPVQAQGEFGLANKDRFDPEYAAVVKALVAERKRRGLTQVDVADRMGTTQSLISRYERLDVLLDVLDFVRYCVALRCEPGAFLSQFNWLKSVKDESMHQ</sequence>
<protein>
    <submittedName>
        <fullName evidence="2">Helix-turn-helix protein</fullName>
    </submittedName>
</protein>
<dbReference type="GO" id="GO:0003677">
    <property type="term" value="F:DNA binding"/>
    <property type="evidence" value="ECO:0007669"/>
    <property type="project" value="InterPro"/>
</dbReference>
<dbReference type="Pfam" id="PF01381">
    <property type="entry name" value="HTH_3"/>
    <property type="match status" value="1"/>
</dbReference>
<proteinExistence type="predicted"/>
<feature type="domain" description="HTH cro/C1-type" evidence="1">
    <location>
        <begin position="39"/>
        <end position="93"/>
    </location>
</feature>